<dbReference type="EMBL" id="CM041553">
    <property type="protein sequence ID" value="KAI3352490.1"/>
    <property type="molecule type" value="Genomic_DNA"/>
</dbReference>
<name>A0ACB8VA19_9TELE</name>
<gene>
    <name evidence="1" type="ORF">L3Q82_005444</name>
</gene>
<evidence type="ECO:0000313" key="1">
    <source>
        <dbReference type="EMBL" id="KAI3352490.1"/>
    </source>
</evidence>
<reference evidence="1" key="1">
    <citation type="submission" date="2022-04" db="EMBL/GenBank/DDBJ databases">
        <title>Jade perch genome.</title>
        <authorList>
            <person name="Chao B."/>
        </authorList>
    </citation>
    <scope>NUCLEOTIDE SEQUENCE</scope>
    <source>
        <strain evidence="1">CB-2022</strain>
    </source>
</reference>
<accession>A0ACB8VA19</accession>
<evidence type="ECO:0000313" key="2">
    <source>
        <dbReference type="Proteomes" id="UP000831701"/>
    </source>
</evidence>
<proteinExistence type="predicted"/>
<organism evidence="1 2">
    <name type="scientific">Scortum barcoo</name>
    <name type="common">barcoo grunter</name>
    <dbReference type="NCBI Taxonomy" id="214431"/>
    <lineage>
        <taxon>Eukaryota</taxon>
        <taxon>Metazoa</taxon>
        <taxon>Chordata</taxon>
        <taxon>Craniata</taxon>
        <taxon>Vertebrata</taxon>
        <taxon>Euteleostomi</taxon>
        <taxon>Actinopterygii</taxon>
        <taxon>Neopterygii</taxon>
        <taxon>Teleostei</taxon>
        <taxon>Neoteleostei</taxon>
        <taxon>Acanthomorphata</taxon>
        <taxon>Eupercaria</taxon>
        <taxon>Centrarchiformes</taxon>
        <taxon>Terapontoidei</taxon>
        <taxon>Terapontidae</taxon>
        <taxon>Scortum</taxon>
    </lineage>
</organism>
<sequence>MEPPSYEEASLHPPAQSPQAFNFPPPPSYDASIPSRSTPPPTYGEAGPAHRRCLGELNHKYVQVFYTAAIDLPDLNFAVTQNEEVLRKYGLTHDVVLLLKKSKLIQAYKMMPQTSKEELIIFITVYQMDPVTEYTGQTATQILTAPVLNHALLFVNKSSADFKDIYSAFNSAAEAFRLRILFVWVNVDEPRNGRLMEYFRVRDFEAPLIRLVNLTDHVTYHLPSDTLDVETIKKFCQSYLEGKAKPKMQSEPIPEGWDTRPVKELVGMTLEKVVFNPNKTVFVMFYLPYSQESRALFPLWEELAEALKEREDVVVARIDASANDINMSVQGSYPSLCLFPALYAERMVVYPGKRKLKDLVKFLDKEMEKAKKDRVKRASGSGTAGGMEPAGAYGAGKAGSFAFDPVAFFTHPRTILRLMSWIFSMVVFSCIVNEGYINIGSERLLCVFNNNADACNYGVTIGVACFLGSIFFLILDVYFPSISSIRDRRRAVLLDLVFSGLASFLWFVGFCFLANQWQATSPDELPLAQGSDAARATIAFCFFSILTWAVLTLSALRRFLTGSNTNLFTWQHLDPAPSNARATPYPIANGATIVTTNPYQAPPFTETLDPQKLTQQRPMAPAF</sequence>
<comment type="caution">
    <text evidence="1">The sequence shown here is derived from an EMBL/GenBank/DDBJ whole genome shotgun (WGS) entry which is preliminary data.</text>
</comment>
<keyword evidence="2" id="KW-1185">Reference proteome</keyword>
<dbReference type="Proteomes" id="UP000831701">
    <property type="component" value="Chromosome 23"/>
</dbReference>
<protein>
    <submittedName>
        <fullName evidence="1">Uncharacterized protein</fullName>
    </submittedName>
</protein>